<feature type="region of interest" description="Disordered" evidence="2">
    <location>
        <begin position="267"/>
        <end position="312"/>
    </location>
</feature>
<feature type="compositionally biased region" description="Polar residues" evidence="2">
    <location>
        <begin position="343"/>
        <end position="361"/>
    </location>
</feature>
<comment type="similarity">
    <text evidence="1">Belongs to the PPP4R2 family.</text>
</comment>
<evidence type="ECO:0000313" key="4">
    <source>
        <dbReference type="Proteomes" id="UP001360953"/>
    </source>
</evidence>
<dbReference type="GeneID" id="92031427"/>
<feature type="compositionally biased region" description="Gly residues" evidence="2">
    <location>
        <begin position="80"/>
        <end position="91"/>
    </location>
</feature>
<proteinExistence type="inferred from homology"/>
<dbReference type="RefSeq" id="XP_066649977.1">
    <property type="nucleotide sequence ID" value="XM_066798521.1"/>
</dbReference>
<comment type="caution">
    <text evidence="3">The sequence shown here is derived from an EMBL/GenBank/DDBJ whole genome shotgun (WGS) entry which is preliminary data.</text>
</comment>
<gene>
    <name evidence="3" type="ORF">J3D65DRAFT_607768</name>
</gene>
<feature type="compositionally biased region" description="Low complexity" evidence="2">
    <location>
        <begin position="191"/>
        <end position="218"/>
    </location>
</feature>
<feature type="compositionally biased region" description="Basic and acidic residues" evidence="2">
    <location>
        <begin position="428"/>
        <end position="448"/>
    </location>
</feature>
<feature type="region of interest" description="Disordered" evidence="2">
    <location>
        <begin position="182"/>
        <end position="255"/>
    </location>
</feature>
<evidence type="ECO:0008006" key="5">
    <source>
        <dbReference type="Google" id="ProtNLM"/>
    </source>
</evidence>
<accession>A0ABR1L2R0</accession>
<dbReference type="Proteomes" id="UP001360953">
    <property type="component" value="Unassembled WGS sequence"/>
</dbReference>
<sequence length="627" mass="64190">MLSAEQLLEQAAKDGSMVPEDWPRALRFILPRLDDIVHNHFPIPTAPAPHTEPARDRSSTPSKPETAGESIATDNENAPPGGGASDEGSGGSQKADGDAQASDDAILPPELHELYTSIVFNLNKNFPQHPPHTLQRLAELVMSPRAHYRFLPSYLRALDRVVTVSSPTTVFPLPQTTVPSSGSTILNGVTPGSANLSSPSAGSSPSLGSDDSLGGALLTPIPWLRPENDRSGNSASELVSESTEMVDGPNGTGRIETVSVVNGVLGTTTSAPASTTSTSPSPDNAADSPSSTSGAANANATATAPDALRDTGPITQGELLRQEQEAGIVTVAASGASGSTSSRPVTRSSGLLAASQQPNPDHQSEPHAEGEPVEDTDAPHARGPDVIGMEDMGPQQGGALARSIDMEAAVGRPAPHSERSGEGSQESEGAKDDEAQGRSREEEMKDADNGDTAAEPSASSSAGPQGDQQTPAQAESLDTMDADPTSTSAQPIAEALGGVSSADDVDDDWEMLPRGEETTQFDGMAGEAAAEGKDEEQEKKDDVDVDAVDNEEVGAAAEAEAKEKESKSKSKSAEQSEGSGSGGGGDEATTAAGESAARRGKRKHGEGDGDGDDAEAEDAQMGGCGMA</sequence>
<evidence type="ECO:0000313" key="3">
    <source>
        <dbReference type="EMBL" id="KAK7529527.1"/>
    </source>
</evidence>
<protein>
    <recommendedName>
        <fullName evidence="5">Protein phosphatase 4 core regulatory subunit R2</fullName>
    </recommendedName>
</protein>
<organism evidence="3 4">
    <name type="scientific">Phyllosticta citribraziliensis</name>
    <dbReference type="NCBI Taxonomy" id="989973"/>
    <lineage>
        <taxon>Eukaryota</taxon>
        <taxon>Fungi</taxon>
        <taxon>Dikarya</taxon>
        <taxon>Ascomycota</taxon>
        <taxon>Pezizomycotina</taxon>
        <taxon>Dothideomycetes</taxon>
        <taxon>Dothideomycetes incertae sedis</taxon>
        <taxon>Botryosphaeriales</taxon>
        <taxon>Phyllostictaceae</taxon>
        <taxon>Phyllosticta</taxon>
    </lineage>
</organism>
<feature type="region of interest" description="Disordered" evidence="2">
    <location>
        <begin position="41"/>
        <end position="101"/>
    </location>
</feature>
<feature type="compositionally biased region" description="Low complexity" evidence="2">
    <location>
        <begin position="333"/>
        <end position="342"/>
    </location>
</feature>
<dbReference type="PANTHER" id="PTHR16487">
    <property type="entry name" value="PPP4R2-RELATED PROTEIN"/>
    <property type="match status" value="1"/>
</dbReference>
<feature type="region of interest" description="Disordered" evidence="2">
    <location>
        <begin position="333"/>
        <end position="627"/>
    </location>
</feature>
<keyword evidence="4" id="KW-1185">Reference proteome</keyword>
<feature type="compositionally biased region" description="Polar residues" evidence="2">
    <location>
        <begin position="231"/>
        <end position="243"/>
    </location>
</feature>
<dbReference type="PANTHER" id="PTHR16487:SF0">
    <property type="entry name" value="PROTEIN PHOSPHATASE 4 REGULATORY SUBUNIT 2-RELATED"/>
    <property type="match status" value="1"/>
</dbReference>
<feature type="compositionally biased region" description="Basic and acidic residues" evidence="2">
    <location>
        <begin position="559"/>
        <end position="574"/>
    </location>
</feature>
<feature type="compositionally biased region" description="Acidic residues" evidence="2">
    <location>
        <begin position="543"/>
        <end position="552"/>
    </location>
</feature>
<evidence type="ECO:0000256" key="1">
    <source>
        <dbReference type="ARBA" id="ARBA00009207"/>
    </source>
</evidence>
<dbReference type="InterPro" id="IPR015267">
    <property type="entry name" value="PPP4R2"/>
</dbReference>
<reference evidence="3 4" key="1">
    <citation type="submission" date="2024-04" db="EMBL/GenBank/DDBJ databases">
        <title>Phyllosticta paracitricarpa is synonymous to the EU quarantine fungus P. citricarpa based on phylogenomic analyses.</title>
        <authorList>
            <consortium name="Lawrence Berkeley National Laboratory"/>
            <person name="Van ingen-buijs V.A."/>
            <person name="Van westerhoven A.C."/>
            <person name="Haridas S."/>
            <person name="Skiadas P."/>
            <person name="Martin F."/>
            <person name="Groenewald J.Z."/>
            <person name="Crous P.W."/>
            <person name="Seidl M.F."/>
        </authorList>
    </citation>
    <scope>NUCLEOTIDE SEQUENCE [LARGE SCALE GENOMIC DNA]</scope>
    <source>
        <strain evidence="3 4">CPC 17464</strain>
    </source>
</reference>
<name>A0ABR1L2R0_9PEZI</name>
<dbReference type="Pfam" id="PF09184">
    <property type="entry name" value="PPP4R2"/>
    <property type="match status" value="1"/>
</dbReference>
<evidence type="ECO:0000256" key="2">
    <source>
        <dbReference type="SAM" id="MobiDB-lite"/>
    </source>
</evidence>
<feature type="compositionally biased region" description="Low complexity" evidence="2">
    <location>
        <begin position="267"/>
        <end position="304"/>
    </location>
</feature>
<feature type="compositionally biased region" description="Acidic residues" evidence="2">
    <location>
        <begin position="608"/>
        <end position="618"/>
    </location>
</feature>
<feature type="compositionally biased region" description="Basic and acidic residues" evidence="2">
    <location>
        <begin position="530"/>
        <end position="542"/>
    </location>
</feature>
<feature type="compositionally biased region" description="Low complexity" evidence="2">
    <location>
        <begin position="453"/>
        <end position="462"/>
    </location>
</feature>
<dbReference type="EMBL" id="JBBPEH010000016">
    <property type="protein sequence ID" value="KAK7529527.1"/>
    <property type="molecule type" value="Genomic_DNA"/>
</dbReference>